<protein>
    <submittedName>
        <fullName evidence="2">RcnB family protein</fullName>
    </submittedName>
</protein>
<sequence length="114" mass="12552">MKPFRPDTAFMAISVIPLLLMAPTLADDFAAGDWAARDWAKSTPAPVSMSFEKGDYVPVEFGEANWPEYRAFNLPPAPDGFDWVRVEDQALLINAATGQVENAYDNLDARQATS</sequence>
<organism evidence="2 3">
    <name type="scientific">Ponticaulis profundi</name>
    <dbReference type="NCBI Taxonomy" id="2665222"/>
    <lineage>
        <taxon>Bacteria</taxon>
        <taxon>Pseudomonadati</taxon>
        <taxon>Pseudomonadota</taxon>
        <taxon>Alphaproteobacteria</taxon>
        <taxon>Hyphomonadales</taxon>
        <taxon>Hyphomonadaceae</taxon>
        <taxon>Ponticaulis</taxon>
    </lineage>
</organism>
<dbReference type="EMBL" id="JBHSSW010000003">
    <property type="protein sequence ID" value="MFC6197043.1"/>
    <property type="molecule type" value="Genomic_DNA"/>
</dbReference>
<dbReference type="Pfam" id="PF11776">
    <property type="entry name" value="RcnB"/>
    <property type="match status" value="1"/>
</dbReference>
<accession>A0ABW1S786</accession>
<evidence type="ECO:0000256" key="1">
    <source>
        <dbReference type="SAM" id="SignalP"/>
    </source>
</evidence>
<evidence type="ECO:0000313" key="3">
    <source>
        <dbReference type="Proteomes" id="UP001596303"/>
    </source>
</evidence>
<name>A0ABW1S786_9PROT</name>
<keyword evidence="1" id="KW-0732">Signal</keyword>
<reference evidence="3" key="1">
    <citation type="journal article" date="2019" name="Int. J. Syst. Evol. Microbiol.">
        <title>The Global Catalogue of Microorganisms (GCM) 10K type strain sequencing project: providing services to taxonomists for standard genome sequencing and annotation.</title>
        <authorList>
            <consortium name="The Broad Institute Genomics Platform"/>
            <consortium name="The Broad Institute Genome Sequencing Center for Infectious Disease"/>
            <person name="Wu L."/>
            <person name="Ma J."/>
        </authorList>
    </citation>
    <scope>NUCLEOTIDE SEQUENCE [LARGE SCALE GENOMIC DNA]</scope>
    <source>
        <strain evidence="3">CGMCC-1.15741</strain>
    </source>
</reference>
<dbReference type="Gene3D" id="3.10.450.160">
    <property type="entry name" value="inner membrane protein cigr"/>
    <property type="match status" value="1"/>
</dbReference>
<feature type="chain" id="PRO_5047540499" evidence="1">
    <location>
        <begin position="27"/>
        <end position="114"/>
    </location>
</feature>
<dbReference type="Proteomes" id="UP001596303">
    <property type="component" value="Unassembled WGS sequence"/>
</dbReference>
<proteinExistence type="predicted"/>
<keyword evidence="3" id="KW-1185">Reference proteome</keyword>
<dbReference type="RefSeq" id="WP_377375300.1">
    <property type="nucleotide sequence ID" value="NZ_JBHSSW010000003.1"/>
</dbReference>
<feature type="signal peptide" evidence="1">
    <location>
        <begin position="1"/>
        <end position="26"/>
    </location>
</feature>
<gene>
    <name evidence="2" type="ORF">ACFQDM_03095</name>
</gene>
<comment type="caution">
    <text evidence="2">The sequence shown here is derived from an EMBL/GenBank/DDBJ whole genome shotgun (WGS) entry which is preliminary data.</text>
</comment>
<evidence type="ECO:0000313" key="2">
    <source>
        <dbReference type="EMBL" id="MFC6197043.1"/>
    </source>
</evidence>
<dbReference type="InterPro" id="IPR024572">
    <property type="entry name" value="RcnB"/>
</dbReference>